<dbReference type="Proteomes" id="UP000789342">
    <property type="component" value="Unassembled WGS sequence"/>
</dbReference>
<dbReference type="EMBL" id="CAJVPV010030830">
    <property type="protein sequence ID" value="CAG8741599.1"/>
    <property type="molecule type" value="Genomic_DNA"/>
</dbReference>
<reference evidence="1" key="1">
    <citation type="submission" date="2021-06" db="EMBL/GenBank/DDBJ databases">
        <authorList>
            <person name="Kallberg Y."/>
            <person name="Tangrot J."/>
            <person name="Rosling A."/>
        </authorList>
    </citation>
    <scope>NUCLEOTIDE SEQUENCE</scope>
    <source>
        <strain evidence="1">CL551</strain>
    </source>
</reference>
<evidence type="ECO:0000313" key="1">
    <source>
        <dbReference type="EMBL" id="CAG8741599.1"/>
    </source>
</evidence>
<organism evidence="1 2">
    <name type="scientific">Acaulospora morrowiae</name>
    <dbReference type="NCBI Taxonomy" id="94023"/>
    <lineage>
        <taxon>Eukaryota</taxon>
        <taxon>Fungi</taxon>
        <taxon>Fungi incertae sedis</taxon>
        <taxon>Mucoromycota</taxon>
        <taxon>Glomeromycotina</taxon>
        <taxon>Glomeromycetes</taxon>
        <taxon>Diversisporales</taxon>
        <taxon>Acaulosporaceae</taxon>
        <taxon>Acaulospora</taxon>
    </lineage>
</organism>
<protein>
    <submittedName>
        <fullName evidence="1">949_t:CDS:1</fullName>
    </submittedName>
</protein>
<comment type="caution">
    <text evidence="1">The sequence shown here is derived from an EMBL/GenBank/DDBJ whole genome shotgun (WGS) entry which is preliminary data.</text>
</comment>
<dbReference type="AlphaFoldDB" id="A0A9N9NKY8"/>
<keyword evidence="2" id="KW-1185">Reference proteome</keyword>
<name>A0A9N9NKY8_9GLOM</name>
<proteinExistence type="predicted"/>
<evidence type="ECO:0000313" key="2">
    <source>
        <dbReference type="Proteomes" id="UP000789342"/>
    </source>
</evidence>
<feature type="non-terminal residue" evidence="1">
    <location>
        <position position="1"/>
    </location>
</feature>
<feature type="non-terminal residue" evidence="1">
    <location>
        <position position="323"/>
    </location>
</feature>
<dbReference type="OrthoDB" id="2422840at2759"/>
<accession>A0A9N9NKY8</accession>
<gene>
    <name evidence="1" type="ORF">AMORRO_LOCUS14747</name>
</gene>
<sequence length="323" mass="37438">SNESRENNAKRKIKEAMTEVRQNSYISDDMEDNNFREELLSCAKLLHLSSDDSIQDPMSQVTLEHFQIQDYENESIINEPPSETSLSPLAEIKNQLSENWVLNEVEEINNLLKEVLNDAKVTDIVLCEETCAHKTPPMMEEPLFSKRTQNDGLYPIPSLKDLSRQFPTNEISLDPFFDDEIDVLCPLQETFSREISLESDDLQDNDFEHMTPLEDYKSKWPLLYLEEPVITNKMNRVVEKDIPTSISDIIPLVMNEEGMEINLKTQKEQLVPEESGVKAPLEILNEWEGTNELLINVEEIYSFESKTFEVFDEPTPFRETLRL</sequence>